<accession>A0A9W3GIK4</accession>
<dbReference type="PROSITE" id="PS50212">
    <property type="entry name" value="RASGEF_NTER"/>
    <property type="match status" value="1"/>
</dbReference>
<organism evidence="4">
    <name type="scientific">Camelus bactrianus</name>
    <name type="common">Bactrian camel</name>
    <dbReference type="NCBI Taxonomy" id="9837"/>
    <lineage>
        <taxon>Eukaryota</taxon>
        <taxon>Metazoa</taxon>
        <taxon>Chordata</taxon>
        <taxon>Craniata</taxon>
        <taxon>Vertebrata</taxon>
        <taxon>Euteleostomi</taxon>
        <taxon>Mammalia</taxon>
        <taxon>Eutheria</taxon>
        <taxon>Laurasiatheria</taxon>
        <taxon>Artiodactyla</taxon>
        <taxon>Tylopoda</taxon>
        <taxon>Camelidae</taxon>
        <taxon>Camelus</taxon>
    </lineage>
</organism>
<feature type="region of interest" description="Disordered" evidence="2">
    <location>
        <begin position="186"/>
        <end position="212"/>
    </location>
</feature>
<feature type="domain" description="N-terminal Ras-GEF" evidence="3">
    <location>
        <begin position="55"/>
        <end position="180"/>
    </location>
</feature>
<gene>
    <name evidence="4" type="primary">LOC105075742</name>
</gene>
<dbReference type="SUPFAM" id="SSF48366">
    <property type="entry name" value="Ras GEF"/>
    <property type="match status" value="1"/>
</dbReference>
<dbReference type="PANTHER" id="PTHR46793">
    <property type="entry name" value="1700018F24RIK PROTEIN-RELATED-RELATED"/>
    <property type="match status" value="1"/>
</dbReference>
<feature type="region of interest" description="Disordered" evidence="2">
    <location>
        <begin position="1"/>
        <end position="23"/>
    </location>
</feature>
<feature type="compositionally biased region" description="Basic residues" evidence="2">
    <location>
        <begin position="1"/>
        <end position="10"/>
    </location>
</feature>
<evidence type="ECO:0000259" key="3">
    <source>
        <dbReference type="PROSITE" id="PS50212"/>
    </source>
</evidence>
<dbReference type="InterPro" id="IPR023578">
    <property type="entry name" value="Ras_GEF_dom_sf"/>
</dbReference>
<dbReference type="SMART" id="SM00229">
    <property type="entry name" value="RasGEFN"/>
    <property type="match status" value="1"/>
</dbReference>
<keyword evidence="1" id="KW-0344">Guanine-nucleotide releasing factor</keyword>
<reference evidence="4" key="1">
    <citation type="submission" date="2025-08" db="UniProtKB">
        <authorList>
            <consortium name="RefSeq"/>
        </authorList>
    </citation>
    <scope>IDENTIFICATION</scope>
    <source>
        <tissue evidence="4">Blood</tissue>
    </source>
</reference>
<sequence>MENRTPHRKWDRTCSMESPAPISLQERQVLHDSSRAQDRLRVGVGPSRSRDEAFRVWSLQQHRLEKLVAKLVPAVLGGHPSYVNTFLGNYRTFATAQQVLDHLFRRYGCILPVTEEDGGPLHQLKQAMSSILGTWVLQYPDDFHQPPEFPGLKIVLAYVELSMPGSDLEQQAHLLLAQLEQLELPEAESDAPAPEPAGETPLDGEPAPALLPATAPEPEQRVVLSCEASTSSLLCCGWGPAQGLHQHSLRPRPWEVPGHGTIKMRTCTRRHSQDFDLMELAFS</sequence>
<dbReference type="AlphaFoldDB" id="A0A9W3GIK4"/>
<dbReference type="PANTHER" id="PTHR46793:SF3">
    <property type="entry name" value="RIKEN CDNA 4930596D02 GENE"/>
    <property type="match status" value="1"/>
</dbReference>
<dbReference type="Pfam" id="PF00618">
    <property type="entry name" value="RasGEF_N"/>
    <property type="match status" value="1"/>
</dbReference>
<evidence type="ECO:0000256" key="1">
    <source>
        <dbReference type="PROSITE-ProRule" id="PRU00135"/>
    </source>
</evidence>
<dbReference type="CDD" id="cd06224">
    <property type="entry name" value="REM"/>
    <property type="match status" value="1"/>
</dbReference>
<dbReference type="Gene3D" id="1.20.870.10">
    <property type="entry name" value="Son of sevenless (SoS) protein Chain: S domain 1"/>
    <property type="match status" value="1"/>
</dbReference>
<dbReference type="GO" id="GO:0005085">
    <property type="term" value="F:guanyl-nucleotide exchange factor activity"/>
    <property type="evidence" value="ECO:0007669"/>
    <property type="project" value="UniProtKB-KW"/>
</dbReference>
<evidence type="ECO:0000313" key="4">
    <source>
        <dbReference type="RefSeq" id="XP_045379087.1"/>
    </source>
</evidence>
<name>A0A9W3GIK4_CAMBA</name>
<dbReference type="InterPro" id="IPR000651">
    <property type="entry name" value="Ras-like_Gua-exchang_fac_N"/>
</dbReference>
<protein>
    <submittedName>
        <fullName evidence="4">Ral guanine nucleotide dissociation stimulator-like isoform X1</fullName>
    </submittedName>
</protein>
<dbReference type="RefSeq" id="XP_045379087.1">
    <property type="nucleotide sequence ID" value="XM_045523131.1"/>
</dbReference>
<proteinExistence type="predicted"/>
<evidence type="ECO:0000256" key="2">
    <source>
        <dbReference type="SAM" id="MobiDB-lite"/>
    </source>
</evidence>